<organism evidence="3 4">
    <name type="scientific">Burkholderia territorii</name>
    <dbReference type="NCBI Taxonomy" id="1503055"/>
    <lineage>
        <taxon>Bacteria</taxon>
        <taxon>Pseudomonadati</taxon>
        <taxon>Pseudomonadota</taxon>
        <taxon>Betaproteobacteria</taxon>
        <taxon>Burkholderiales</taxon>
        <taxon>Burkholderiaceae</taxon>
        <taxon>Burkholderia</taxon>
        <taxon>Burkholderia cepacia complex</taxon>
    </lineage>
</organism>
<evidence type="ECO:0000313" key="3">
    <source>
        <dbReference type="EMBL" id="KVV42274.1"/>
    </source>
</evidence>
<dbReference type="RefSeq" id="WP_060107782.1">
    <property type="nucleotide sequence ID" value="NZ_LPEQ01000107.1"/>
</dbReference>
<dbReference type="PANTHER" id="PTHR33498">
    <property type="entry name" value="TRANSPOSASE FOR INSERTION SEQUENCE ELEMENT IS1557"/>
    <property type="match status" value="1"/>
</dbReference>
<accession>A0A106DEB4</accession>
<evidence type="ECO:0000259" key="1">
    <source>
        <dbReference type="Pfam" id="PF01610"/>
    </source>
</evidence>
<name>A0A106DEB4_9BURK</name>
<evidence type="ECO:0000259" key="2">
    <source>
        <dbReference type="Pfam" id="PF13542"/>
    </source>
</evidence>
<feature type="domain" description="Transposase IS204/IS1001/IS1096/IS1165 helix-turn-helix" evidence="2">
    <location>
        <begin position="94"/>
        <end position="140"/>
    </location>
</feature>
<dbReference type="PANTHER" id="PTHR33498:SF1">
    <property type="entry name" value="TRANSPOSASE FOR INSERTION SEQUENCE ELEMENT IS1557"/>
    <property type="match status" value="1"/>
</dbReference>
<gene>
    <name evidence="3" type="ORF">WT27_11085</name>
</gene>
<keyword evidence="4" id="KW-1185">Reference proteome</keyword>
<protein>
    <submittedName>
        <fullName evidence="3">Transposase</fullName>
    </submittedName>
</protein>
<dbReference type="Pfam" id="PF01610">
    <property type="entry name" value="DDE_Tnp_ISL3"/>
    <property type="match status" value="1"/>
</dbReference>
<feature type="domain" description="Transposase IS204/IS1001/IS1096/IS1165 DDE" evidence="1">
    <location>
        <begin position="156"/>
        <end position="389"/>
    </location>
</feature>
<sequence length="408" mass="45986">MHSQLFEAALGVSDPWFVSGVEFDAAAKRLTIQIDFTAGTRFPYPEVAGAHPVHDTVVKRYRHLNFFQHDCYLEVRTPRVRLPDGRVALIEPGWAGKLSGFTLLFEAMVLTLAQQMPFAAVARAVGESWHRVHAICKRYVELALAEIDLSDVTSAAVDETSYKRGHNYLTLVADAKQRKVVFVTEGRDAATIEQFAAHLQAHNATPGQITSVSIDMSPAFIKGVDEHLPNARITFDKCHVVAQASFALDKTRRLEQKTDPDLKGLRWALLKDRERLSVAQRAELDALIANVTTKRTARAWLYREQLRDILDRKQINVVSGMLEQWCTNVMRFKVEPMKEVARMIRKHFDGIVAWTQTRQTNGFLEALNGLFQAAKRRARGYANLTTMRTVLFLIAGKLDFASINPQTA</sequence>
<evidence type="ECO:0000313" key="4">
    <source>
        <dbReference type="Proteomes" id="UP000062317"/>
    </source>
</evidence>
<dbReference type="Pfam" id="PF13542">
    <property type="entry name" value="HTH_Tnp_ISL3"/>
    <property type="match status" value="1"/>
</dbReference>
<proteinExistence type="predicted"/>
<comment type="caution">
    <text evidence="3">The sequence shown here is derived from an EMBL/GenBank/DDBJ whole genome shotgun (WGS) entry which is preliminary data.</text>
</comment>
<dbReference type="InterPro" id="IPR032877">
    <property type="entry name" value="Transposase_HTH"/>
</dbReference>
<dbReference type="InterPro" id="IPR047951">
    <property type="entry name" value="Transpos_ISL3"/>
</dbReference>
<dbReference type="NCBIfam" id="NF033550">
    <property type="entry name" value="transpos_ISL3"/>
    <property type="match status" value="1"/>
</dbReference>
<dbReference type="AlphaFoldDB" id="A0A106DEB4"/>
<dbReference type="InterPro" id="IPR002560">
    <property type="entry name" value="Transposase_DDE"/>
</dbReference>
<reference evidence="3 4" key="1">
    <citation type="submission" date="2015-11" db="EMBL/GenBank/DDBJ databases">
        <title>Expanding the genomic diversity of Burkholderia species for the development of highly accurate diagnostics.</title>
        <authorList>
            <person name="Sahl J."/>
            <person name="Keim P."/>
            <person name="Wagner D."/>
        </authorList>
    </citation>
    <scope>NUCLEOTIDE SEQUENCE [LARGE SCALE GENOMIC DNA]</scope>
    <source>
        <strain evidence="3 4">MSMB1301WGS</strain>
    </source>
</reference>
<dbReference type="EMBL" id="LPEQ01000107">
    <property type="protein sequence ID" value="KVV42274.1"/>
    <property type="molecule type" value="Genomic_DNA"/>
</dbReference>
<dbReference type="Proteomes" id="UP000062317">
    <property type="component" value="Unassembled WGS sequence"/>
</dbReference>